<evidence type="ECO:0008006" key="3">
    <source>
        <dbReference type="Google" id="ProtNLM"/>
    </source>
</evidence>
<evidence type="ECO:0000313" key="2">
    <source>
        <dbReference type="Proteomes" id="UP000815325"/>
    </source>
</evidence>
<dbReference type="EMBL" id="MU070457">
    <property type="protein sequence ID" value="KAF5827651.1"/>
    <property type="molecule type" value="Genomic_DNA"/>
</dbReference>
<protein>
    <recommendedName>
        <fullName evidence="3">Encoded protein</fullName>
    </recommendedName>
</protein>
<reference evidence="1" key="1">
    <citation type="submission" date="2017-08" db="EMBL/GenBank/DDBJ databases">
        <authorList>
            <person name="Polle J.E."/>
            <person name="Barry K."/>
            <person name="Cushman J."/>
            <person name="Schmutz J."/>
            <person name="Tran D."/>
            <person name="Hathwaick L.T."/>
            <person name="Yim W.C."/>
            <person name="Jenkins J."/>
            <person name="Mckie-Krisberg Z.M."/>
            <person name="Prochnik S."/>
            <person name="Lindquist E."/>
            <person name="Dockter R.B."/>
            <person name="Adam C."/>
            <person name="Molina H."/>
            <person name="Bunkerborg J."/>
            <person name="Jin E."/>
            <person name="Buchheim M."/>
            <person name="Magnuson J."/>
        </authorList>
    </citation>
    <scope>NUCLEOTIDE SEQUENCE</scope>
    <source>
        <strain evidence="1">CCAP 19/18</strain>
    </source>
</reference>
<dbReference type="SUPFAM" id="SSF82895">
    <property type="entry name" value="TSP-1 type 1 repeat"/>
    <property type="match status" value="1"/>
</dbReference>
<dbReference type="Proteomes" id="UP000815325">
    <property type="component" value="Unassembled WGS sequence"/>
</dbReference>
<accession>A0ABQ7FZ73</accession>
<proteinExistence type="predicted"/>
<dbReference type="Pfam" id="PF19030">
    <property type="entry name" value="TSP1_ADAMTS"/>
    <property type="match status" value="1"/>
</dbReference>
<dbReference type="InterPro" id="IPR036383">
    <property type="entry name" value="TSP1_rpt_sf"/>
</dbReference>
<evidence type="ECO:0000313" key="1">
    <source>
        <dbReference type="EMBL" id="KAF5827651.1"/>
    </source>
</evidence>
<gene>
    <name evidence="1" type="ORF">DUNSADRAFT_315</name>
</gene>
<keyword evidence="2" id="KW-1185">Reference proteome</keyword>
<organism evidence="1 2">
    <name type="scientific">Dunaliella salina</name>
    <name type="common">Green alga</name>
    <name type="synonym">Protococcus salinus</name>
    <dbReference type="NCBI Taxonomy" id="3046"/>
    <lineage>
        <taxon>Eukaryota</taxon>
        <taxon>Viridiplantae</taxon>
        <taxon>Chlorophyta</taxon>
        <taxon>core chlorophytes</taxon>
        <taxon>Chlorophyceae</taxon>
        <taxon>CS clade</taxon>
        <taxon>Chlamydomonadales</taxon>
        <taxon>Dunaliellaceae</taxon>
        <taxon>Dunaliella</taxon>
    </lineage>
</organism>
<comment type="caution">
    <text evidence="1">The sequence shown here is derived from an EMBL/GenBank/DDBJ whole genome shotgun (WGS) entry which is preliminary data.</text>
</comment>
<name>A0ABQ7FZ73_DUNSA</name>
<sequence>MRRRQHRKLSKQLRGAKITLHSILLDVDGTIYTAPTIDKFKKLGIDYQRPTKLAGQLHAYSVQFAHKLTSTRRAIEVMHKKPSLVPWSRELTETHQGSLEHCFKFADINFRSIPVGHKDHPVYPHRYSLAHNNQSSTDQRRRLLGSYLLNGRKSFPGLSFNYNDQKNGAEMPAIPIWTGGGDLDFEIGIFCKDCFLSLTPGISFAMKINAGLSWTGPYVEFDYLEVAIDGQLVFSLGLQLKAFAEKNLFDTDRSTLLESPAFTVDFSFTGIPVWIDISGRLDVSSRLDLVSELSLTAGILYQAGIKWGVRYSPTRGFQEIQEGNQKYTPTLLFDAETKLELGVTFYPDLIVSLWSTIPIALGPQVSIYLDIGFGIKVWHAESKEQRDCTSLGYQLSYKIGFGLGVEPITIPIPIPLVPDFTVTEEAYRTSFDIIDKSPFPFDSASDCWELGEKPDFFGFWRTGSWSTCSEPCGEEGVISRTVQCFNADDEEVEESQLNDQETLLWSGIKSRCTWDLLYNGECDEDCNTEL</sequence>